<reference evidence="2 3" key="1">
    <citation type="submission" date="2023-10" db="EMBL/GenBank/DDBJ databases">
        <title>179-bfca-hs.</title>
        <authorList>
            <person name="Miliotis G."/>
            <person name="Sengupta P."/>
            <person name="Hameed A."/>
            <person name="Chuvochina M."/>
            <person name="Mcdonagh F."/>
            <person name="Simpson A.C."/>
            <person name="Singh N.K."/>
            <person name="Rekha P.D."/>
            <person name="Raman K."/>
            <person name="Hugenholtz P."/>
            <person name="Venkateswaran K."/>
        </authorList>
    </citation>
    <scope>NUCLEOTIDE SEQUENCE [LARGE SCALE GENOMIC DNA]</scope>
    <source>
        <strain evidence="2 3">179-BFC-A-HS</strain>
    </source>
</reference>
<accession>A0ABU5CM45</accession>
<keyword evidence="1" id="KW-1133">Transmembrane helix</keyword>
<organism evidence="2 3">
    <name type="scientific">Tigheibacillus jepli</name>
    <dbReference type="NCBI Taxonomy" id="3035914"/>
    <lineage>
        <taxon>Bacteria</taxon>
        <taxon>Bacillati</taxon>
        <taxon>Bacillota</taxon>
        <taxon>Bacilli</taxon>
        <taxon>Bacillales</taxon>
        <taxon>Bacillaceae</taxon>
        <taxon>Tigheibacillus</taxon>
    </lineage>
</organism>
<evidence type="ECO:0000256" key="1">
    <source>
        <dbReference type="SAM" id="Phobius"/>
    </source>
</evidence>
<sequence>MKGIFQDGEYVRTELVNQPSDITIQESFFECVEKGFKRLPLAMKIFVALRVLLFGQVQAQLHVLVVLLEMVFFANNDSKARPELPIWLFF</sequence>
<keyword evidence="1" id="KW-0472">Membrane</keyword>
<proteinExistence type="predicted"/>
<feature type="transmembrane region" description="Helical" evidence="1">
    <location>
        <begin position="47"/>
        <end position="74"/>
    </location>
</feature>
<keyword evidence="1" id="KW-0812">Transmembrane</keyword>
<name>A0ABU5CM45_9BACI</name>
<dbReference type="Proteomes" id="UP001228376">
    <property type="component" value="Unassembled WGS sequence"/>
</dbReference>
<evidence type="ECO:0000313" key="3">
    <source>
        <dbReference type="Proteomes" id="UP001228376"/>
    </source>
</evidence>
<protein>
    <submittedName>
        <fullName evidence="2">Uncharacterized protein</fullName>
    </submittedName>
</protein>
<keyword evidence="3" id="KW-1185">Reference proteome</keyword>
<dbReference type="EMBL" id="JAROCA020000002">
    <property type="protein sequence ID" value="MDY0406525.1"/>
    <property type="molecule type" value="Genomic_DNA"/>
</dbReference>
<dbReference type="RefSeq" id="WP_320384968.1">
    <property type="nucleotide sequence ID" value="NZ_JAROCA020000002.1"/>
</dbReference>
<comment type="caution">
    <text evidence="2">The sequence shown here is derived from an EMBL/GenBank/DDBJ whole genome shotgun (WGS) entry which is preliminary data.</text>
</comment>
<evidence type="ECO:0000313" key="2">
    <source>
        <dbReference type="EMBL" id="MDY0406525.1"/>
    </source>
</evidence>
<gene>
    <name evidence="2" type="ORF">P5G51_015170</name>
</gene>